<organism evidence="1 2">
    <name type="scientific">Mola mola</name>
    <name type="common">Ocean sunfish</name>
    <name type="synonym">Tetraodon mola</name>
    <dbReference type="NCBI Taxonomy" id="94237"/>
    <lineage>
        <taxon>Eukaryota</taxon>
        <taxon>Metazoa</taxon>
        <taxon>Chordata</taxon>
        <taxon>Craniata</taxon>
        <taxon>Vertebrata</taxon>
        <taxon>Euteleostomi</taxon>
        <taxon>Actinopterygii</taxon>
        <taxon>Neopterygii</taxon>
        <taxon>Teleostei</taxon>
        <taxon>Neoteleostei</taxon>
        <taxon>Acanthomorphata</taxon>
        <taxon>Eupercaria</taxon>
        <taxon>Tetraodontiformes</taxon>
        <taxon>Molidae</taxon>
        <taxon>Mola</taxon>
    </lineage>
</organism>
<dbReference type="STRING" id="94237.ENSMMOP00000017780"/>
<evidence type="ECO:0000313" key="2">
    <source>
        <dbReference type="Proteomes" id="UP000261620"/>
    </source>
</evidence>
<dbReference type="AlphaFoldDB" id="A0A3Q4BF83"/>
<dbReference type="Proteomes" id="UP000261620">
    <property type="component" value="Unplaced"/>
</dbReference>
<accession>A0A3Q4BF83</accession>
<evidence type="ECO:0000313" key="1">
    <source>
        <dbReference type="Ensembl" id="ENSMMOP00000017780.1"/>
    </source>
</evidence>
<dbReference type="Ensembl" id="ENSMMOT00000018071.1">
    <property type="protein sequence ID" value="ENSMMOP00000017780.1"/>
    <property type="gene ID" value="ENSMMOG00000013498.1"/>
</dbReference>
<name>A0A3Q4BF83_MOLML</name>
<reference evidence="1" key="1">
    <citation type="submission" date="2025-08" db="UniProtKB">
        <authorList>
            <consortium name="Ensembl"/>
        </authorList>
    </citation>
    <scope>IDENTIFICATION</scope>
</reference>
<proteinExistence type="predicted"/>
<keyword evidence="2" id="KW-1185">Reference proteome</keyword>
<dbReference type="Gene3D" id="6.10.140.1620">
    <property type="match status" value="1"/>
</dbReference>
<sequence length="52" mass="5899">MAELQMLREEDVPAGLTALLDAFTNLHRVADYCESNYTFCLPTCNVTVWTCQ</sequence>
<protein>
    <submittedName>
        <fullName evidence="1">Uncharacterized protein</fullName>
    </submittedName>
</protein>
<reference evidence="1" key="2">
    <citation type="submission" date="2025-09" db="UniProtKB">
        <authorList>
            <consortium name="Ensembl"/>
        </authorList>
    </citation>
    <scope>IDENTIFICATION</scope>
</reference>